<organism evidence="1">
    <name type="scientific">marine sediment metagenome</name>
    <dbReference type="NCBI Taxonomy" id="412755"/>
    <lineage>
        <taxon>unclassified sequences</taxon>
        <taxon>metagenomes</taxon>
        <taxon>ecological metagenomes</taxon>
    </lineage>
</organism>
<gene>
    <name evidence="1" type="ORF">S01H1_81991</name>
</gene>
<name>X0YDA8_9ZZZZ</name>
<sequence length="143" mass="16604">MLLPFTRVIKKSPKKRTNLKPPVLKIISEKPTYWGARCEYGRVAITTSDKLVRITTVRGKKSSVYHITCKYDKHGNFRVYYSCSKGVQDITYKYPYTCESYIHALLTKITNTRTNKLLPTITKEYFSRFVRIFGSGGLTYENI</sequence>
<evidence type="ECO:0000313" key="1">
    <source>
        <dbReference type="EMBL" id="GAG46698.1"/>
    </source>
</evidence>
<accession>X0YDA8</accession>
<dbReference type="AlphaFoldDB" id="X0YDA8"/>
<reference evidence="1" key="1">
    <citation type="journal article" date="2014" name="Front. Microbiol.">
        <title>High frequency of phylogenetically diverse reductive dehalogenase-homologous genes in deep subseafloor sedimentary metagenomes.</title>
        <authorList>
            <person name="Kawai M."/>
            <person name="Futagami T."/>
            <person name="Toyoda A."/>
            <person name="Takaki Y."/>
            <person name="Nishi S."/>
            <person name="Hori S."/>
            <person name="Arai W."/>
            <person name="Tsubouchi T."/>
            <person name="Morono Y."/>
            <person name="Uchiyama I."/>
            <person name="Ito T."/>
            <person name="Fujiyama A."/>
            <person name="Inagaki F."/>
            <person name="Takami H."/>
        </authorList>
    </citation>
    <scope>NUCLEOTIDE SEQUENCE</scope>
    <source>
        <strain evidence="1">Expedition CK06-06</strain>
    </source>
</reference>
<comment type="caution">
    <text evidence="1">The sequence shown here is derived from an EMBL/GenBank/DDBJ whole genome shotgun (WGS) entry which is preliminary data.</text>
</comment>
<dbReference type="EMBL" id="BARS01055542">
    <property type="protein sequence ID" value="GAG46698.1"/>
    <property type="molecule type" value="Genomic_DNA"/>
</dbReference>
<proteinExistence type="predicted"/>
<feature type="non-terminal residue" evidence="1">
    <location>
        <position position="143"/>
    </location>
</feature>
<protein>
    <submittedName>
        <fullName evidence="1">Uncharacterized protein</fullName>
    </submittedName>
</protein>